<proteinExistence type="predicted"/>
<name>A0A914QB94_9BILA</name>
<reference evidence="2" key="1">
    <citation type="submission" date="2022-11" db="UniProtKB">
        <authorList>
            <consortium name="WormBaseParasite"/>
        </authorList>
    </citation>
    <scope>IDENTIFICATION</scope>
</reference>
<organism evidence="1 2">
    <name type="scientific">Panagrolaimus davidi</name>
    <dbReference type="NCBI Taxonomy" id="227884"/>
    <lineage>
        <taxon>Eukaryota</taxon>
        <taxon>Metazoa</taxon>
        <taxon>Ecdysozoa</taxon>
        <taxon>Nematoda</taxon>
        <taxon>Chromadorea</taxon>
        <taxon>Rhabditida</taxon>
        <taxon>Tylenchina</taxon>
        <taxon>Panagrolaimomorpha</taxon>
        <taxon>Panagrolaimoidea</taxon>
        <taxon>Panagrolaimidae</taxon>
        <taxon>Panagrolaimus</taxon>
    </lineage>
</organism>
<sequence length="238" mass="27281">MELLHKITAIIKQGKINNELCEYLPLFGHRISNTIVNAAAAAYTSSIEKYDGVNEVCKQLLQATQTFMKDLKEFNFQKAVSKSLPEVEEKLQNLSDTIRKLPTLLYDTNPEQFEEKLKSDFNGINKAFHYTVEKMIELKAKSMNPSENLTAIKSEFDSLFVILRNLLEKNRHFQHKAINFSKNNTEIVQYCDYIESWAQDGLSEAIICAQVIMGDVTFDRSDLTSTSSIQTLERLLRI</sequence>
<evidence type="ECO:0000313" key="2">
    <source>
        <dbReference type="WBParaSite" id="PDA_v2.g28466.t1"/>
    </source>
</evidence>
<accession>A0A914QB94</accession>
<protein>
    <submittedName>
        <fullName evidence="2">Uncharacterized protein</fullName>
    </submittedName>
</protein>
<dbReference type="Proteomes" id="UP000887578">
    <property type="component" value="Unplaced"/>
</dbReference>
<dbReference type="AlphaFoldDB" id="A0A914QB94"/>
<keyword evidence="1" id="KW-1185">Reference proteome</keyword>
<dbReference type="WBParaSite" id="PDA_v2.g28466.t1">
    <property type="protein sequence ID" value="PDA_v2.g28466.t1"/>
    <property type="gene ID" value="PDA_v2.g28466"/>
</dbReference>
<evidence type="ECO:0000313" key="1">
    <source>
        <dbReference type="Proteomes" id="UP000887578"/>
    </source>
</evidence>